<dbReference type="KEGG" id="ppru:FDP22_24045"/>
<dbReference type="InterPro" id="IPR043129">
    <property type="entry name" value="ATPase_NBD"/>
</dbReference>
<dbReference type="OrthoDB" id="9810372at2"/>
<dbReference type="Gene3D" id="3.30.420.40">
    <property type="match status" value="2"/>
</dbReference>
<geneLocation type="plasmid" evidence="3">
    <name>pd4m1f</name>
</geneLocation>
<organism evidence="2 3">
    <name type="scientific">Paroceanicella profunda</name>
    <dbReference type="NCBI Taxonomy" id="2579971"/>
    <lineage>
        <taxon>Bacteria</taxon>
        <taxon>Pseudomonadati</taxon>
        <taxon>Pseudomonadota</taxon>
        <taxon>Alphaproteobacteria</taxon>
        <taxon>Rhodobacterales</taxon>
        <taxon>Paracoccaceae</taxon>
        <taxon>Paroceanicella</taxon>
    </lineage>
</organism>
<evidence type="ECO:0000313" key="3">
    <source>
        <dbReference type="Proteomes" id="UP000305888"/>
    </source>
</evidence>
<dbReference type="AlphaFoldDB" id="A0A5B8G1E4"/>
<evidence type="ECO:0000313" key="2">
    <source>
        <dbReference type="EMBL" id="QDL94936.1"/>
    </source>
</evidence>
<name>A0A5B8G1E4_9RHOB</name>
<proteinExistence type="inferred from homology"/>
<sequence>MERVPPEGERNMPGETIQTAKDRLRSAVGNNPGRSRSHNRRVVLDLLRSHGQLGRKQLADMTRLTTQAVANIIEELLAENLLIDLGRRRSGRGQPPIQFALNPDGAITIGIEISVTDLATAVLDLGGNLRHARRIPVADARPAALLPLIEAQVDALRASFPAALMGVGVVMPGPFEIEGLSGVGPTTLPGWAGTDIAARLAERLGVPVRVENDANAAAVGETLFGAGQALSDFCLIYFGAGIGLGIISSNQPLRGAFGNAGEIGHVVVSPGGRPCQCGQSGCLERYASLHALREHLAAADRPADFAALEEMQRRGDPLLAEWVEMAAAHLSIMVGLLENILDPETVILGGALPDSLIEALIARLRPGPSVSNRSDRHLPRVTRGQTGQMTAALGAAALPFFDALMPRLDLSEKPARGEEQQAGLARPA</sequence>
<protein>
    <submittedName>
        <fullName evidence="2">ROK family protein</fullName>
    </submittedName>
</protein>
<dbReference type="Pfam" id="PF00480">
    <property type="entry name" value="ROK"/>
    <property type="match status" value="1"/>
</dbReference>
<accession>A0A5B8G1E4</accession>
<dbReference type="SUPFAM" id="SSF46785">
    <property type="entry name" value="Winged helix' DNA-binding domain"/>
    <property type="match status" value="1"/>
</dbReference>
<gene>
    <name evidence="2" type="ORF">FDP22_24045</name>
</gene>
<dbReference type="PANTHER" id="PTHR18964:SF149">
    <property type="entry name" value="BIFUNCTIONAL UDP-N-ACETYLGLUCOSAMINE 2-EPIMERASE_N-ACETYLMANNOSAMINE KINASE"/>
    <property type="match status" value="1"/>
</dbReference>
<dbReference type="EMBL" id="CP040824">
    <property type="protein sequence ID" value="QDL94936.1"/>
    <property type="molecule type" value="Genomic_DNA"/>
</dbReference>
<dbReference type="InterPro" id="IPR000600">
    <property type="entry name" value="ROK"/>
</dbReference>
<dbReference type="Gene3D" id="1.10.10.10">
    <property type="entry name" value="Winged helix-like DNA-binding domain superfamily/Winged helix DNA-binding domain"/>
    <property type="match status" value="1"/>
</dbReference>
<dbReference type="SUPFAM" id="SSF53067">
    <property type="entry name" value="Actin-like ATPase domain"/>
    <property type="match status" value="1"/>
</dbReference>
<comment type="similarity">
    <text evidence="1">Belongs to the ROK (NagC/XylR) family.</text>
</comment>
<dbReference type="Proteomes" id="UP000305888">
    <property type="component" value="Plasmid pD4M1F"/>
</dbReference>
<dbReference type="InterPro" id="IPR036390">
    <property type="entry name" value="WH_DNA-bd_sf"/>
</dbReference>
<evidence type="ECO:0000256" key="1">
    <source>
        <dbReference type="ARBA" id="ARBA00006479"/>
    </source>
</evidence>
<reference evidence="2 3" key="1">
    <citation type="submission" date="2019-06" db="EMBL/GenBank/DDBJ databases">
        <title>Genome sequence of Rhodobacteraceae bacterium D4M1.</title>
        <authorList>
            <person name="Cao J."/>
        </authorList>
    </citation>
    <scope>NUCLEOTIDE SEQUENCE [LARGE SCALE GENOMIC DNA]</scope>
    <source>
        <strain evidence="2 3">D4M1</strain>
        <plasmid evidence="3">pd4m1f</plasmid>
    </source>
</reference>
<keyword evidence="2" id="KW-0614">Plasmid</keyword>
<keyword evidence="3" id="KW-1185">Reference proteome</keyword>
<dbReference type="InterPro" id="IPR036388">
    <property type="entry name" value="WH-like_DNA-bd_sf"/>
</dbReference>
<dbReference type="PANTHER" id="PTHR18964">
    <property type="entry name" value="ROK (REPRESSOR, ORF, KINASE) FAMILY"/>
    <property type="match status" value="1"/>
</dbReference>